<proteinExistence type="predicted"/>
<evidence type="ECO:0000313" key="4">
    <source>
        <dbReference type="RefSeq" id="XP_018497152.1"/>
    </source>
</evidence>
<dbReference type="InterPro" id="IPR005162">
    <property type="entry name" value="Retrotrans_gag_dom"/>
</dbReference>
<evidence type="ECO:0000313" key="3">
    <source>
        <dbReference type="Proteomes" id="UP000694867"/>
    </source>
</evidence>
<evidence type="ECO:0000256" key="1">
    <source>
        <dbReference type="SAM" id="MobiDB-lite"/>
    </source>
</evidence>
<dbReference type="RefSeq" id="XP_018497152.1">
    <property type="nucleotide sequence ID" value="XM_018641636.1"/>
</dbReference>
<reference evidence="4" key="1">
    <citation type="submission" date="2025-08" db="UniProtKB">
        <authorList>
            <consortium name="RefSeq"/>
        </authorList>
    </citation>
    <scope>IDENTIFICATION</scope>
</reference>
<accession>A0AAJ7PBE2</accession>
<feature type="region of interest" description="Disordered" evidence="1">
    <location>
        <begin position="210"/>
        <end position="237"/>
    </location>
</feature>
<dbReference type="Proteomes" id="UP000694867">
    <property type="component" value="Unplaced"/>
</dbReference>
<dbReference type="KEGG" id="goe:108865020"/>
<dbReference type="AlphaFoldDB" id="A0AAJ7PBE2"/>
<name>A0AAJ7PBE2_9ACAR</name>
<dbReference type="PANTHER" id="PTHR33198">
    <property type="entry name" value="ANK_REP_REGION DOMAIN-CONTAINING PROTEIN-RELATED"/>
    <property type="match status" value="1"/>
</dbReference>
<sequence length="252" mass="27990">MSDSANGFASPREFLPEPENPVVQWEDWVENFRTYLEARGGTASWPVTRRIAILKHCLGAEGQAQYRAIEHLEATGEDDFEKAIDRLNRRFSSQKGLAAARTDFFSREQHQGESVRDYAAALRRLANKCKFPMTADDAIISQITAKTNNASVRKELLACKDNEHFEDAITAAARAEINAREAAEFGNIATRMTPAEAVVNKIMTRWNGAKPEKVSGYPSGPNSSGRQQRKPVGSPCKRCGSNFHETVGYNPL</sequence>
<dbReference type="GeneID" id="108865020"/>
<evidence type="ECO:0000259" key="2">
    <source>
        <dbReference type="Pfam" id="PF03732"/>
    </source>
</evidence>
<feature type="domain" description="Retrotransposon gag" evidence="2">
    <location>
        <begin position="70"/>
        <end position="142"/>
    </location>
</feature>
<dbReference type="PANTHER" id="PTHR33198:SF19">
    <property type="entry name" value="CCHC-TYPE DOMAIN-CONTAINING PROTEIN"/>
    <property type="match status" value="1"/>
</dbReference>
<keyword evidence="3" id="KW-1185">Reference proteome</keyword>
<protein>
    <submittedName>
        <fullName evidence="4">Uncharacterized protein LOC108865020</fullName>
    </submittedName>
</protein>
<organism evidence="3 4">
    <name type="scientific">Galendromus occidentalis</name>
    <name type="common">western predatory mite</name>
    <dbReference type="NCBI Taxonomy" id="34638"/>
    <lineage>
        <taxon>Eukaryota</taxon>
        <taxon>Metazoa</taxon>
        <taxon>Ecdysozoa</taxon>
        <taxon>Arthropoda</taxon>
        <taxon>Chelicerata</taxon>
        <taxon>Arachnida</taxon>
        <taxon>Acari</taxon>
        <taxon>Parasitiformes</taxon>
        <taxon>Mesostigmata</taxon>
        <taxon>Gamasina</taxon>
        <taxon>Phytoseioidea</taxon>
        <taxon>Phytoseiidae</taxon>
        <taxon>Typhlodrominae</taxon>
        <taxon>Galendromus</taxon>
    </lineage>
</organism>
<gene>
    <name evidence="4" type="primary">LOC108865020</name>
</gene>
<dbReference type="Pfam" id="PF03732">
    <property type="entry name" value="Retrotrans_gag"/>
    <property type="match status" value="1"/>
</dbReference>